<accession>A0ABM7WWN1</accession>
<feature type="transmembrane region" description="Helical" evidence="1">
    <location>
        <begin position="43"/>
        <end position="66"/>
    </location>
</feature>
<protein>
    <submittedName>
        <fullName evidence="2">Uncharacterized protein</fullName>
    </submittedName>
</protein>
<sequence>MFSLPPLGKALAIYGPVLLIAYAAGAIRVVAHRADLPDRRRRTLQATWVALLLVGVPLWLVLAAVLRIG</sequence>
<dbReference type="EMBL" id="AP025591">
    <property type="protein sequence ID" value="BDG03867.1"/>
    <property type="molecule type" value="Genomic_DNA"/>
</dbReference>
<keyword evidence="1" id="KW-0812">Transmembrane</keyword>
<evidence type="ECO:0000313" key="2">
    <source>
        <dbReference type="EMBL" id="BDG03867.1"/>
    </source>
</evidence>
<organism evidence="2 3">
    <name type="scientific">Anaeromyxobacter oryzae</name>
    <dbReference type="NCBI Taxonomy" id="2918170"/>
    <lineage>
        <taxon>Bacteria</taxon>
        <taxon>Pseudomonadati</taxon>
        <taxon>Myxococcota</taxon>
        <taxon>Myxococcia</taxon>
        <taxon>Myxococcales</taxon>
        <taxon>Cystobacterineae</taxon>
        <taxon>Anaeromyxobacteraceae</taxon>
        <taxon>Anaeromyxobacter</taxon>
    </lineage>
</organism>
<gene>
    <name evidence="2" type="ORF">AMOR_28630</name>
</gene>
<keyword evidence="3" id="KW-1185">Reference proteome</keyword>
<dbReference type="Proteomes" id="UP001162891">
    <property type="component" value="Chromosome"/>
</dbReference>
<evidence type="ECO:0000313" key="3">
    <source>
        <dbReference type="Proteomes" id="UP001162891"/>
    </source>
</evidence>
<keyword evidence="1" id="KW-1133">Transmembrane helix</keyword>
<reference evidence="3" key="1">
    <citation type="journal article" date="2022" name="Int. J. Syst. Evol. Microbiol.">
        <title>Anaeromyxobacter oryzae sp. nov., Anaeromyxobacter diazotrophicus sp. nov. and Anaeromyxobacter paludicola sp. nov., isolated from paddy soils.</title>
        <authorList>
            <person name="Itoh H."/>
            <person name="Xu Z."/>
            <person name="Mise K."/>
            <person name="Masuda Y."/>
            <person name="Ushijima N."/>
            <person name="Hayakawa C."/>
            <person name="Shiratori Y."/>
            <person name="Senoo K."/>
        </authorList>
    </citation>
    <scope>NUCLEOTIDE SEQUENCE [LARGE SCALE GENOMIC DNA]</scope>
    <source>
        <strain evidence="3">Red232</strain>
    </source>
</reference>
<proteinExistence type="predicted"/>
<keyword evidence="1" id="KW-0472">Membrane</keyword>
<feature type="transmembrane region" description="Helical" evidence="1">
    <location>
        <begin position="12"/>
        <end position="31"/>
    </location>
</feature>
<dbReference type="RefSeq" id="WP_248362388.1">
    <property type="nucleotide sequence ID" value="NZ_AP025591.1"/>
</dbReference>
<evidence type="ECO:0000256" key="1">
    <source>
        <dbReference type="SAM" id="Phobius"/>
    </source>
</evidence>
<name>A0ABM7WWN1_9BACT</name>